<keyword evidence="1" id="KW-0472">Membrane</keyword>
<feature type="transmembrane region" description="Helical" evidence="1">
    <location>
        <begin position="238"/>
        <end position="256"/>
    </location>
</feature>
<keyword evidence="1" id="KW-0812">Transmembrane</keyword>
<feature type="transmembrane region" description="Helical" evidence="1">
    <location>
        <begin position="316"/>
        <end position="335"/>
    </location>
</feature>
<gene>
    <name evidence="2" type="ORF">E1288_04950</name>
</gene>
<protein>
    <submittedName>
        <fullName evidence="2">AbgT family transporter</fullName>
    </submittedName>
</protein>
<feature type="transmembrane region" description="Helical" evidence="1">
    <location>
        <begin position="184"/>
        <end position="202"/>
    </location>
</feature>
<feature type="transmembrane region" description="Helical" evidence="1">
    <location>
        <begin position="413"/>
        <end position="431"/>
    </location>
</feature>
<keyword evidence="1" id="KW-1133">Transmembrane helix</keyword>
<dbReference type="Proteomes" id="UP000294947">
    <property type="component" value="Unassembled WGS sequence"/>
</dbReference>
<feature type="transmembrane region" description="Helical" evidence="1">
    <location>
        <begin position="61"/>
        <end position="84"/>
    </location>
</feature>
<feature type="transmembrane region" description="Helical" evidence="1">
    <location>
        <begin position="443"/>
        <end position="468"/>
    </location>
</feature>
<dbReference type="PANTHER" id="PTHR30282">
    <property type="entry name" value="P-AMINOBENZOYL GLUTAMATE TRANSPORTER"/>
    <property type="match status" value="1"/>
</dbReference>
<evidence type="ECO:0000313" key="3">
    <source>
        <dbReference type="Proteomes" id="UP000294947"/>
    </source>
</evidence>
<dbReference type="Pfam" id="PF03806">
    <property type="entry name" value="ABG_transport"/>
    <property type="match status" value="1"/>
</dbReference>
<dbReference type="InterPro" id="IPR004697">
    <property type="entry name" value="AbgT"/>
</dbReference>
<evidence type="ECO:0000256" key="1">
    <source>
        <dbReference type="SAM" id="Phobius"/>
    </source>
</evidence>
<comment type="caution">
    <text evidence="2">The sequence shown here is derived from an EMBL/GenBank/DDBJ whole genome shotgun (WGS) entry which is preliminary data.</text>
</comment>
<dbReference type="AlphaFoldDB" id="A0A4R4ZAB4"/>
<reference evidence="2 3" key="1">
    <citation type="submission" date="2019-03" db="EMBL/GenBank/DDBJ databases">
        <title>Draft genome sequences of novel Actinobacteria.</title>
        <authorList>
            <person name="Sahin N."/>
            <person name="Ay H."/>
            <person name="Saygin H."/>
        </authorList>
    </citation>
    <scope>NUCLEOTIDE SEQUENCE [LARGE SCALE GENOMIC DNA]</scope>
    <source>
        <strain evidence="2 3">7K502</strain>
    </source>
</reference>
<feature type="transmembrane region" description="Helical" evidence="1">
    <location>
        <begin position="96"/>
        <end position="122"/>
    </location>
</feature>
<dbReference type="GO" id="GO:0015558">
    <property type="term" value="F:secondary active p-aminobenzoyl-glutamate transmembrane transporter activity"/>
    <property type="evidence" value="ECO:0007669"/>
    <property type="project" value="InterPro"/>
</dbReference>
<feature type="transmembrane region" description="Helical" evidence="1">
    <location>
        <begin position="159"/>
        <end position="178"/>
    </location>
</feature>
<dbReference type="OrthoDB" id="3314392at2"/>
<name>A0A4R4ZAB4_9PSEU</name>
<feature type="transmembrane region" description="Helical" evidence="1">
    <location>
        <begin position="134"/>
        <end position="154"/>
    </location>
</feature>
<feature type="transmembrane region" description="Helical" evidence="1">
    <location>
        <begin position="355"/>
        <end position="376"/>
    </location>
</feature>
<feature type="transmembrane region" description="Helical" evidence="1">
    <location>
        <begin position="276"/>
        <end position="295"/>
    </location>
</feature>
<sequence>MLFVYLSILIAAVSAVAGWLGASVVHPGTGKQVMIHSILSGEGLTYVVTSALKNFVEFPPLPLVVVLMLGIGLAQQVGLIEAVLRRALAGVKPRYVTLTVMLVGIISHLASDASALIVPPLAAMVFLKMGRHPLAGLAAGFAATGAAFTANFVITSTDVLLSGITTAAAGIVAPGTTVSPLANYFFMPASAVMLAVVGTIVTEKIIEPRLGTYTPDPDDDAESPAAEPALNGKALRNAGITAVLYLLAVAIVTAVPGSPLRNPETGGLLKSPLLEGIVPILLMFFVSTAIAYGVTARTITSTSDIPALMSKSIKELSGFLVLIFVAAQAIAWFTWSNLGLLLAVHGAALLKSLGIGGILGLVGFSLLTAALSLVIASGSALWSLEAPTFVPMFMLQGVNPAYVQAAYRIADSSTNMMVPLSPYIAILLGFIQRYDKKARLGTLFSLMLPYTAAFYASWLLFFVVWPALGIPIGPGETFHIGR</sequence>
<proteinExistence type="predicted"/>
<accession>A0A4R4ZAB4</accession>
<keyword evidence="3" id="KW-1185">Reference proteome</keyword>
<organism evidence="2 3">
    <name type="scientific">Saccharopolyspora elongata</name>
    <dbReference type="NCBI Taxonomy" id="2530387"/>
    <lineage>
        <taxon>Bacteria</taxon>
        <taxon>Bacillati</taxon>
        <taxon>Actinomycetota</taxon>
        <taxon>Actinomycetes</taxon>
        <taxon>Pseudonocardiales</taxon>
        <taxon>Pseudonocardiaceae</taxon>
        <taxon>Saccharopolyspora</taxon>
    </lineage>
</organism>
<dbReference type="EMBL" id="SMKW01000004">
    <property type="protein sequence ID" value="TDD55258.1"/>
    <property type="molecule type" value="Genomic_DNA"/>
</dbReference>
<dbReference type="PANTHER" id="PTHR30282:SF0">
    <property type="entry name" value="P-AMINOBENZOYL-GLUTAMATE TRANSPORT PROTEIN"/>
    <property type="match status" value="1"/>
</dbReference>
<evidence type="ECO:0000313" key="2">
    <source>
        <dbReference type="EMBL" id="TDD55258.1"/>
    </source>
</evidence>
<dbReference type="GO" id="GO:1902604">
    <property type="term" value="P:p-aminobenzoyl-glutamate transmembrane transport"/>
    <property type="evidence" value="ECO:0007669"/>
    <property type="project" value="InterPro"/>
</dbReference>
<feature type="transmembrane region" description="Helical" evidence="1">
    <location>
        <begin position="388"/>
        <end position="407"/>
    </location>
</feature>